<dbReference type="RefSeq" id="WP_192330831.1">
    <property type="nucleotide sequence ID" value="NZ_JAVKVN010000002.1"/>
</dbReference>
<dbReference type="GO" id="GO:0008168">
    <property type="term" value="F:methyltransferase activity"/>
    <property type="evidence" value="ECO:0007669"/>
    <property type="project" value="UniProtKB-KW"/>
</dbReference>
<dbReference type="GO" id="GO:0032259">
    <property type="term" value="P:methylation"/>
    <property type="evidence" value="ECO:0007669"/>
    <property type="project" value="UniProtKB-KW"/>
</dbReference>
<keyword evidence="1" id="KW-0808">Transferase</keyword>
<accession>A0ABU2D904</accession>
<dbReference type="EC" id="2.1.1.-" evidence="1"/>
<dbReference type="SUPFAM" id="SSF53335">
    <property type="entry name" value="S-adenosyl-L-methionine-dependent methyltransferases"/>
    <property type="match status" value="1"/>
</dbReference>
<keyword evidence="2" id="KW-1185">Reference proteome</keyword>
<comment type="caution">
    <text evidence="1">The sequence shown here is derived from an EMBL/GenBank/DDBJ whole genome shotgun (WGS) entry which is preliminary data.</text>
</comment>
<keyword evidence="1" id="KW-0489">Methyltransferase</keyword>
<organism evidence="1 2">
    <name type="scientific">Achromobacter aegrifaciens</name>
    <dbReference type="NCBI Taxonomy" id="1287736"/>
    <lineage>
        <taxon>Bacteria</taxon>
        <taxon>Pseudomonadati</taxon>
        <taxon>Pseudomonadota</taxon>
        <taxon>Betaproteobacteria</taxon>
        <taxon>Burkholderiales</taxon>
        <taxon>Alcaligenaceae</taxon>
        <taxon>Achromobacter</taxon>
    </lineage>
</organism>
<proteinExistence type="predicted"/>
<dbReference type="InterPro" id="IPR029063">
    <property type="entry name" value="SAM-dependent_MTases_sf"/>
</dbReference>
<dbReference type="EMBL" id="JAVKVN010000002">
    <property type="protein sequence ID" value="MDR7944584.1"/>
    <property type="molecule type" value="Genomic_DNA"/>
</dbReference>
<reference evidence="2" key="1">
    <citation type="submission" date="2023-07" db="EMBL/GenBank/DDBJ databases">
        <title>Glyphosate-induced phosphonatase operons in soil bacteria of genus Achromobacter.</title>
        <authorList>
            <person name="Epiktetov D.O."/>
            <person name="Sviridov A.V."/>
            <person name="Tarlachkov S.V."/>
            <person name="Shushkova T.V."/>
            <person name="Toropygin I.Y."/>
            <person name="Leontievsky A."/>
        </authorList>
    </citation>
    <scope>NUCLEOTIDE SEQUENCE [LARGE SCALE GENOMIC DNA]</scope>
    <source>
        <strain evidence="2">Kg 16</strain>
    </source>
</reference>
<protein>
    <submittedName>
        <fullName evidence="1">Class I SAM-dependent methyltransferase</fullName>
        <ecNumber evidence="1">2.1.1.-</ecNumber>
    </submittedName>
</protein>
<dbReference type="Proteomes" id="UP001264156">
    <property type="component" value="Unassembled WGS sequence"/>
</dbReference>
<dbReference type="Pfam" id="PF13578">
    <property type="entry name" value="Methyltransf_24"/>
    <property type="match status" value="1"/>
</dbReference>
<sequence>MDGQQLSQFISDAQQAVWASREVRGQLQKNQVAVIPANFYSNIPSLEEISESFEYKDENVPPYLDSGIFDSLSLRDELINLADYSVDFDPPKDGDVENPTAFFWSNDQFPFIDGMAYHAVLRKLKPRNVVEIGSGFSSLVALEALRRNGVGKLTCIEPFPRRFLEDRAKKGEIRLIQKKAQTFGDLNDFLEDGDVLFIDSTHTVKIGSDCLHLYLRLLPKIKRRIWVHVHDIFLPFGMPADWARDLHIYWTEQYLLLAFLLDNPKATVKFGAKYHEYVDREFLERTFMHGRSPSNGGSLWFEYDGTK</sequence>
<name>A0ABU2D904_ACHAE</name>
<gene>
    <name evidence="1" type="ORF">RIU57_05720</name>
</gene>
<evidence type="ECO:0000313" key="2">
    <source>
        <dbReference type="Proteomes" id="UP001264156"/>
    </source>
</evidence>
<dbReference type="Gene3D" id="3.40.50.150">
    <property type="entry name" value="Vaccinia Virus protein VP39"/>
    <property type="match status" value="1"/>
</dbReference>
<evidence type="ECO:0000313" key="1">
    <source>
        <dbReference type="EMBL" id="MDR7944584.1"/>
    </source>
</evidence>